<proteinExistence type="predicted"/>
<organism evidence="2 3">
    <name type="scientific">Paramecium sonneborni</name>
    <dbReference type="NCBI Taxonomy" id="65129"/>
    <lineage>
        <taxon>Eukaryota</taxon>
        <taxon>Sar</taxon>
        <taxon>Alveolata</taxon>
        <taxon>Ciliophora</taxon>
        <taxon>Intramacronucleata</taxon>
        <taxon>Oligohymenophorea</taxon>
        <taxon>Peniculida</taxon>
        <taxon>Parameciidae</taxon>
        <taxon>Paramecium</taxon>
    </lineage>
</organism>
<accession>A0A8S1QRR6</accession>
<evidence type="ECO:0000313" key="2">
    <source>
        <dbReference type="EMBL" id="CAD8118458.1"/>
    </source>
</evidence>
<dbReference type="Proteomes" id="UP000692954">
    <property type="component" value="Unassembled WGS sequence"/>
</dbReference>
<feature type="compositionally biased region" description="Low complexity" evidence="1">
    <location>
        <begin position="51"/>
        <end position="67"/>
    </location>
</feature>
<dbReference type="EMBL" id="CAJJDN010000117">
    <property type="protein sequence ID" value="CAD8118458.1"/>
    <property type="molecule type" value="Genomic_DNA"/>
</dbReference>
<keyword evidence="3" id="KW-1185">Reference proteome</keyword>
<dbReference type="OrthoDB" id="291351at2759"/>
<reference evidence="2" key="1">
    <citation type="submission" date="2021-01" db="EMBL/GenBank/DDBJ databases">
        <authorList>
            <consortium name="Genoscope - CEA"/>
            <person name="William W."/>
        </authorList>
    </citation>
    <scope>NUCLEOTIDE SEQUENCE</scope>
</reference>
<sequence>MGNQIQKINRKIDQLLFKAYQYLIQEDELSDTTVDVLSIDENIKENNVDTQEQQQSQNEEQSQELNLYKNKSKVINKTQEDEPILGSKRKSKSQLLSDRKINKKICENKENYLYI</sequence>
<name>A0A8S1QRR6_9CILI</name>
<evidence type="ECO:0000256" key="1">
    <source>
        <dbReference type="SAM" id="MobiDB-lite"/>
    </source>
</evidence>
<feature type="region of interest" description="Disordered" evidence="1">
    <location>
        <begin position="45"/>
        <end position="68"/>
    </location>
</feature>
<dbReference type="AlphaFoldDB" id="A0A8S1QRR6"/>
<comment type="caution">
    <text evidence="2">The sequence shown here is derived from an EMBL/GenBank/DDBJ whole genome shotgun (WGS) entry which is preliminary data.</text>
</comment>
<protein>
    <submittedName>
        <fullName evidence="2">Uncharacterized protein</fullName>
    </submittedName>
</protein>
<gene>
    <name evidence="2" type="ORF">PSON_ATCC_30995.1.T1170112</name>
</gene>
<evidence type="ECO:0000313" key="3">
    <source>
        <dbReference type="Proteomes" id="UP000692954"/>
    </source>
</evidence>